<evidence type="ECO:0000313" key="5">
    <source>
        <dbReference type="EMBL" id="PEQ24137.1"/>
    </source>
</evidence>
<dbReference type="InterPro" id="IPR013783">
    <property type="entry name" value="Ig-like_fold"/>
</dbReference>
<reference evidence="4 6" key="1">
    <citation type="submission" date="2007-08" db="EMBL/GenBank/DDBJ databases">
        <title>Draft genome sequence of Clostridium leptum (DSM 753).</title>
        <authorList>
            <person name="Sudarsanam P."/>
            <person name="Ley R."/>
            <person name="Guruge J."/>
            <person name="Turnbaugh P.J."/>
            <person name="Mahowald M."/>
            <person name="Liep D."/>
            <person name="Gordon J."/>
        </authorList>
    </citation>
    <scope>NUCLEOTIDE SEQUENCE [LARGE SCALE GENOMIC DNA]</scope>
    <source>
        <strain evidence="4 6">DSM 753</strain>
    </source>
</reference>
<dbReference type="Gene3D" id="2.60.40.10">
    <property type="entry name" value="Immunoglobulins"/>
    <property type="match status" value="1"/>
</dbReference>
<dbReference type="Gene3D" id="3.20.20.80">
    <property type="entry name" value="Glycosidases"/>
    <property type="match status" value="1"/>
</dbReference>
<feature type="domain" description="Glycoside hydrolase family 2 immunoglobulin-like beta-sandwich" evidence="2">
    <location>
        <begin position="39"/>
        <end position="145"/>
    </location>
</feature>
<evidence type="ECO:0000259" key="2">
    <source>
        <dbReference type="Pfam" id="PF00703"/>
    </source>
</evidence>
<dbReference type="GO" id="GO:0005975">
    <property type="term" value="P:carbohydrate metabolic process"/>
    <property type="evidence" value="ECO:0007669"/>
    <property type="project" value="InterPro"/>
</dbReference>
<dbReference type="Proteomes" id="UP000003490">
    <property type="component" value="Unassembled WGS sequence"/>
</dbReference>
<reference evidence="5 7" key="3">
    <citation type="submission" date="2017-07" db="EMBL/GenBank/DDBJ databases">
        <title>Prevalence of linear plasmids in Cutibacterium (Propionibacterium) acnes isolates obtained from prostatic tissue.</title>
        <authorList>
            <person name="Davidsson S."/>
            <person name="Carlsson J."/>
            <person name="Molling P."/>
            <person name="Andren O."/>
            <person name="Andersson S.-O."/>
            <person name="Brzuszkiewicz E."/>
            <person name="Poehlein A."/>
            <person name="Al-Zeer M."/>
            <person name="Brinkmann V."/>
            <person name="Scavenius C."/>
            <person name="Nazipi S."/>
            <person name="Soderquist B."/>
            <person name="Bruggemann H."/>
        </authorList>
    </citation>
    <scope>NUCLEOTIDE SEQUENCE [LARGE SCALE GENOMIC DNA]</scope>
    <source>
        <strain evidence="5 7">DSM 753</strain>
    </source>
</reference>
<dbReference type="InterPro" id="IPR006102">
    <property type="entry name" value="Ig-like_GH2"/>
</dbReference>
<name>A7VPZ3_9FIRM</name>
<dbReference type="InterPro" id="IPR006103">
    <property type="entry name" value="Glyco_hydro_2_cat"/>
</dbReference>
<dbReference type="Pfam" id="PF02836">
    <property type="entry name" value="Glyco_hydro_2_C"/>
    <property type="match status" value="1"/>
</dbReference>
<dbReference type="GO" id="GO:0004553">
    <property type="term" value="F:hydrolase activity, hydrolyzing O-glycosyl compounds"/>
    <property type="evidence" value="ECO:0007669"/>
    <property type="project" value="InterPro"/>
</dbReference>
<evidence type="ECO:0000313" key="4">
    <source>
        <dbReference type="EMBL" id="EDO62498.1"/>
    </source>
</evidence>
<dbReference type="SUPFAM" id="SSF49303">
    <property type="entry name" value="beta-Galactosidase/glucuronidase domain"/>
    <property type="match status" value="1"/>
</dbReference>
<evidence type="ECO:0000259" key="3">
    <source>
        <dbReference type="Pfam" id="PF02836"/>
    </source>
</evidence>
<evidence type="ECO:0000256" key="1">
    <source>
        <dbReference type="ARBA" id="ARBA00007401"/>
    </source>
</evidence>
<dbReference type="InterPro" id="IPR051913">
    <property type="entry name" value="GH2_Domain-Containing"/>
</dbReference>
<dbReference type="InterPro" id="IPR017853">
    <property type="entry name" value="GH"/>
</dbReference>
<dbReference type="Pfam" id="PF00703">
    <property type="entry name" value="Glyco_hydro_2"/>
    <property type="match status" value="1"/>
</dbReference>
<dbReference type="PANTHER" id="PTHR42732:SF3">
    <property type="entry name" value="HYDROLASE"/>
    <property type="match status" value="1"/>
</dbReference>
<dbReference type="Proteomes" id="UP000220611">
    <property type="component" value="Unassembled WGS sequence"/>
</dbReference>
<comment type="caution">
    <text evidence="4">The sequence shown here is derived from an EMBL/GenBank/DDBJ whole genome shotgun (WGS) entry which is preliminary data.</text>
</comment>
<dbReference type="HOGENOM" id="CLU_009935_2_0_9"/>
<sequence>MKRRAQYMTAVTGFNDRNWYTPTTGIWQSVWLTFTSRSYLTAVKITPNLDALTAEVEVEAKNARSMEVRLEAHYEVDGEKKEARAAAQISVNEKGRGILVFPDYDHRAANDFYWSPEHPNLIGVTAELWAGDDCLDRVETYFGMRKISVHNGQLLLNNRPYFQRLVLDQGYWRDTLLTPPSEEAIKKDIELTKAMGFNGARKHQKIEDPRYYYWADKLGLLVWGEMPSAYEFNDRAMRGTYRELMEFVKRDYNHPCIVCWVQLNESWGVSNIMNDLRQQDYTRSLYYMLKALDPGRIVSTNDGWEHVDENDICSLHDYALFEDNLDKYDDPGYYTEKNVEHRLSNASGNRYHGEPVMVTEYGGVAFSGDEQGAWGYYEAARSQEEFLSRIKKTTEKFISSRGRFSGFCYTQLTDVMQEVNGLLDMDRNPKAPLERLKEIFGREFY</sequence>
<accession>A7VPZ3</accession>
<comment type="similarity">
    <text evidence="1">Belongs to the glycosyl hydrolase 2 family.</text>
</comment>
<proteinExistence type="inferred from homology"/>
<evidence type="ECO:0000313" key="7">
    <source>
        <dbReference type="Proteomes" id="UP000220611"/>
    </source>
</evidence>
<keyword evidence="4" id="KW-0378">Hydrolase</keyword>
<dbReference type="EMBL" id="ABCB02000014">
    <property type="protein sequence ID" value="EDO62498.1"/>
    <property type="molecule type" value="Genomic_DNA"/>
</dbReference>
<dbReference type="AlphaFoldDB" id="A7VPZ3"/>
<gene>
    <name evidence="5" type="ORF">CH238_09615</name>
    <name evidence="4" type="ORF">CLOLEP_00620</name>
</gene>
<reference evidence="4 6" key="2">
    <citation type="submission" date="2007-08" db="EMBL/GenBank/DDBJ databases">
        <authorList>
            <person name="Fulton L."/>
            <person name="Clifton S."/>
            <person name="Fulton B."/>
            <person name="Xu J."/>
            <person name="Minx P."/>
            <person name="Pepin K.H."/>
            <person name="Johnson M."/>
            <person name="Thiruvilangam P."/>
            <person name="Bhonagiri V."/>
            <person name="Nash W.E."/>
            <person name="Wang C."/>
            <person name="Mardis E.R."/>
            <person name="Wilson R.K."/>
        </authorList>
    </citation>
    <scope>NUCLEOTIDE SEQUENCE [LARGE SCALE GENOMIC DNA]</scope>
    <source>
        <strain evidence="4 6">DSM 753</strain>
    </source>
</reference>
<keyword evidence="7" id="KW-1185">Reference proteome</keyword>
<dbReference type="SUPFAM" id="SSF51445">
    <property type="entry name" value="(Trans)glycosidases"/>
    <property type="match status" value="1"/>
</dbReference>
<protein>
    <submittedName>
        <fullName evidence="5">Glycoside hydrolase family 2</fullName>
    </submittedName>
    <submittedName>
        <fullName evidence="4">Glycosyl hydrolase family 2, TIM barrel domain protein</fullName>
    </submittedName>
</protein>
<feature type="domain" description="Glycoside hydrolase family 2 catalytic" evidence="3">
    <location>
        <begin position="148"/>
        <end position="440"/>
    </location>
</feature>
<evidence type="ECO:0000313" key="6">
    <source>
        <dbReference type="Proteomes" id="UP000003490"/>
    </source>
</evidence>
<organism evidence="4 6">
    <name type="scientific">[Clostridium] leptum DSM 753</name>
    <dbReference type="NCBI Taxonomy" id="428125"/>
    <lineage>
        <taxon>Bacteria</taxon>
        <taxon>Bacillati</taxon>
        <taxon>Bacillota</taxon>
        <taxon>Clostridia</taxon>
        <taxon>Eubacteriales</taxon>
        <taxon>Oscillospiraceae</taxon>
        <taxon>Oscillospiraceae incertae sedis</taxon>
    </lineage>
</organism>
<dbReference type="EMBL" id="NOXF01000007">
    <property type="protein sequence ID" value="PEQ24137.1"/>
    <property type="molecule type" value="Genomic_DNA"/>
</dbReference>
<dbReference type="eggNOG" id="COG3250">
    <property type="taxonomic scope" value="Bacteria"/>
</dbReference>
<dbReference type="InterPro" id="IPR036156">
    <property type="entry name" value="Beta-gal/glucu_dom_sf"/>
</dbReference>
<dbReference type="PANTHER" id="PTHR42732">
    <property type="entry name" value="BETA-GALACTOSIDASE"/>
    <property type="match status" value="1"/>
</dbReference>
<dbReference type="OrthoDB" id="9762066at2"/>